<keyword evidence="2" id="KW-1185">Reference proteome</keyword>
<reference evidence="1 2" key="1">
    <citation type="submission" date="2016-09" db="EMBL/GenBank/DDBJ databases">
        <title>The draft genome of Dichanthelium oligosanthes: A C3 panicoid grass species.</title>
        <authorList>
            <person name="Studer A.J."/>
            <person name="Schnable J.C."/>
            <person name="Brutnell T.P."/>
        </authorList>
    </citation>
    <scope>NUCLEOTIDE SEQUENCE [LARGE SCALE GENOMIC DNA]</scope>
    <source>
        <strain evidence="2">cv. Kellogg 1175</strain>
        <tissue evidence="1">Leaf</tissue>
    </source>
</reference>
<proteinExistence type="predicted"/>
<accession>A0A1E5WEV1</accession>
<name>A0A1E5WEV1_9POAL</name>
<dbReference type="EMBL" id="LWDX02010580">
    <property type="protein sequence ID" value="OEL35936.1"/>
    <property type="molecule type" value="Genomic_DNA"/>
</dbReference>
<dbReference type="Proteomes" id="UP000095767">
    <property type="component" value="Unassembled WGS sequence"/>
</dbReference>
<organism evidence="1 2">
    <name type="scientific">Dichanthelium oligosanthes</name>
    <dbReference type="NCBI Taxonomy" id="888268"/>
    <lineage>
        <taxon>Eukaryota</taxon>
        <taxon>Viridiplantae</taxon>
        <taxon>Streptophyta</taxon>
        <taxon>Embryophyta</taxon>
        <taxon>Tracheophyta</taxon>
        <taxon>Spermatophyta</taxon>
        <taxon>Magnoliopsida</taxon>
        <taxon>Liliopsida</taxon>
        <taxon>Poales</taxon>
        <taxon>Poaceae</taxon>
        <taxon>PACMAD clade</taxon>
        <taxon>Panicoideae</taxon>
        <taxon>Panicodae</taxon>
        <taxon>Paniceae</taxon>
        <taxon>Dichantheliinae</taxon>
        <taxon>Dichanthelium</taxon>
    </lineage>
</organism>
<dbReference type="AlphaFoldDB" id="A0A1E5WEV1"/>
<sequence>MAVDELARREGRVRHRGSVMGRRVIMRNIWSGHDKLVADYFSSNPMYNDDTFRRR</sequence>
<evidence type="ECO:0000313" key="1">
    <source>
        <dbReference type="EMBL" id="OEL35936.1"/>
    </source>
</evidence>
<evidence type="ECO:0000313" key="2">
    <source>
        <dbReference type="Proteomes" id="UP000095767"/>
    </source>
</evidence>
<dbReference type="OrthoDB" id="624774at2759"/>
<protein>
    <submittedName>
        <fullName evidence="1">Uncharacterized protein</fullName>
    </submittedName>
</protein>
<comment type="caution">
    <text evidence="1">The sequence shown here is derived from an EMBL/GenBank/DDBJ whole genome shotgun (WGS) entry which is preliminary data.</text>
</comment>
<gene>
    <name evidence="1" type="ORF">BAE44_0003045</name>
</gene>